<proteinExistence type="predicted"/>
<evidence type="ECO:0000313" key="1">
    <source>
        <dbReference type="EMBL" id="WMS86580.1"/>
    </source>
</evidence>
<dbReference type="AlphaFoldDB" id="A0AA51RS41"/>
<dbReference type="KEGG" id="plei:Q9312_15270"/>
<evidence type="ECO:0000313" key="2">
    <source>
        <dbReference type="Proteomes" id="UP001239782"/>
    </source>
</evidence>
<dbReference type="RefSeq" id="WP_309201725.1">
    <property type="nucleotide sequence ID" value="NZ_CP133548.1"/>
</dbReference>
<protein>
    <submittedName>
        <fullName evidence="1">Uncharacterized protein</fullName>
    </submittedName>
</protein>
<reference evidence="1 2" key="1">
    <citation type="submission" date="2023-08" db="EMBL/GenBank/DDBJ databases">
        <title>Pleionea litopenaei sp. nov., isolated from stomach of juvenile Litopenaeus vannamei.</title>
        <authorList>
            <person name="Rho A.M."/>
            <person name="Hwang C.Y."/>
        </authorList>
    </citation>
    <scope>NUCLEOTIDE SEQUENCE [LARGE SCALE GENOMIC DNA]</scope>
    <source>
        <strain evidence="1 2">HL-JVS1</strain>
    </source>
</reference>
<gene>
    <name evidence="1" type="ORF">Q9312_15270</name>
</gene>
<sequence>MWTPNKISSKKAELDFSSSGQDASKVTQIFFDKHLFCNAVELLEIEDASIQFLVCEHCGYAGCSPGNWLSLRYCGEFIFLIPSFVDMEEGEWELSEYGAPYYVKKEGGIYLSSEQYAELLELIPSLPKKVKLPQLTNHEVALLAQWEAPYRVLGEFPEDIAFKSSLYLATESELGEQIIDRALRLLLKLCGSKEPAQIGFCKEKNNAIFLDTRECLQWNPICEQNGDSYISFEPDVGFKT</sequence>
<keyword evidence="2" id="KW-1185">Reference proteome</keyword>
<dbReference type="Proteomes" id="UP001239782">
    <property type="component" value="Chromosome"/>
</dbReference>
<dbReference type="EMBL" id="CP133548">
    <property type="protein sequence ID" value="WMS86580.1"/>
    <property type="molecule type" value="Genomic_DNA"/>
</dbReference>
<accession>A0AA51RS41</accession>
<organism evidence="1 2">
    <name type="scientific">Pleionea litopenaei</name>
    <dbReference type="NCBI Taxonomy" id="3070815"/>
    <lineage>
        <taxon>Bacteria</taxon>
        <taxon>Pseudomonadati</taxon>
        <taxon>Pseudomonadota</taxon>
        <taxon>Gammaproteobacteria</taxon>
        <taxon>Oceanospirillales</taxon>
        <taxon>Pleioneaceae</taxon>
        <taxon>Pleionea</taxon>
    </lineage>
</organism>
<name>A0AA51RS41_9GAMM</name>